<proteinExistence type="predicted"/>
<sequence>MKYIQMADIFGVPYRQQITLEEKVQKSVLGGISSLIVILVGCGYFIYVMNEWINSNILPKSTSTMKVDNYSQIIFDNEQLFEFCYWKYDPSQIDPFRMKRNILTPVGIYFIDGIPQKPFSLLSENQKQSTYNTTLMSINNLSLIQNSNFNKELNATKELMIVITSCNQTLMNEGYECASQEEIEDFFKSSVNYISFWLNLKQYDPYTQQFEVVKKQYYLSFDYEIAQQGQLILTQTKATIDTGILFGKFYSKSYVYNAQLVTSATSKNFWQTLLVQQSYFNLFVRLDPMSYDTQIVYPKLGEILAQVGSIISMLMIIQYGVQHYNERLLDCDFIDKVLRFYFLDYVYLKQSKNKIDKETCQELAQSARKKLVYTNIIYELSRIQLFLLYHFGRTSLEQTHNLGLYARGDFKPSCDIYDKFITIPKTETDKQHVQFDKADFNLLCRAKSKTMILGGSSNNQGSSAAMDNIFFSDVKSSSLKSIKT</sequence>
<dbReference type="OMA" id="TKELMIV"/>
<dbReference type="AlphaFoldDB" id="A0A8S1YBB3"/>
<keyword evidence="1" id="KW-0812">Transmembrane</keyword>
<evidence type="ECO:0000313" key="2">
    <source>
        <dbReference type="EMBL" id="CAD8209122.1"/>
    </source>
</evidence>
<dbReference type="EMBL" id="CAJJDP010000148">
    <property type="protein sequence ID" value="CAD8209122.1"/>
    <property type="molecule type" value="Genomic_DNA"/>
</dbReference>
<evidence type="ECO:0000313" key="3">
    <source>
        <dbReference type="Proteomes" id="UP000683925"/>
    </source>
</evidence>
<keyword evidence="1" id="KW-1133">Transmembrane helix</keyword>
<evidence type="ECO:0008006" key="4">
    <source>
        <dbReference type="Google" id="ProtNLM"/>
    </source>
</evidence>
<dbReference type="GO" id="GO:0008270">
    <property type="term" value="F:zinc ion binding"/>
    <property type="evidence" value="ECO:0007669"/>
    <property type="project" value="TreeGrafter"/>
</dbReference>
<accession>A0A8S1YBB3</accession>
<comment type="caution">
    <text evidence="2">The sequence shown here is derived from an EMBL/GenBank/DDBJ whole genome shotgun (WGS) entry which is preliminary data.</text>
</comment>
<keyword evidence="1" id="KW-0472">Membrane</keyword>
<name>A0A8S1YBB3_PAROT</name>
<keyword evidence="3" id="KW-1185">Reference proteome</keyword>
<reference evidence="2" key="1">
    <citation type="submission" date="2021-01" db="EMBL/GenBank/DDBJ databases">
        <authorList>
            <consortium name="Genoscope - CEA"/>
            <person name="William W."/>
        </authorList>
    </citation>
    <scope>NUCLEOTIDE SEQUENCE</scope>
</reference>
<organism evidence="2 3">
    <name type="scientific">Paramecium octaurelia</name>
    <dbReference type="NCBI Taxonomy" id="43137"/>
    <lineage>
        <taxon>Eukaryota</taxon>
        <taxon>Sar</taxon>
        <taxon>Alveolata</taxon>
        <taxon>Ciliophora</taxon>
        <taxon>Intramacronucleata</taxon>
        <taxon>Oligohymenophorea</taxon>
        <taxon>Peniculida</taxon>
        <taxon>Parameciidae</taxon>
        <taxon>Paramecium</taxon>
    </lineage>
</organism>
<dbReference type="PANTHER" id="PTHR12621">
    <property type="entry name" value="CYSTEINE AND HISTIDINE-RICH DOMAIN CHORD -CONTAINING PROTEIN"/>
    <property type="match status" value="1"/>
</dbReference>
<gene>
    <name evidence="2" type="ORF">POCTA_138.1.T1460057</name>
</gene>
<dbReference type="PANTHER" id="PTHR12621:SF7">
    <property type="entry name" value="CYSTEINE AND HISTIDINE-RICH DOMAIN-CONTAINING PROTEIN 1"/>
    <property type="match status" value="1"/>
</dbReference>
<evidence type="ECO:0000256" key="1">
    <source>
        <dbReference type="SAM" id="Phobius"/>
    </source>
</evidence>
<protein>
    <recommendedName>
        <fullName evidence="4">Transmembrane protein</fullName>
    </recommendedName>
</protein>
<dbReference type="OrthoDB" id="303855at2759"/>
<feature type="transmembrane region" description="Helical" evidence="1">
    <location>
        <begin position="28"/>
        <end position="49"/>
    </location>
</feature>
<dbReference type="Proteomes" id="UP000683925">
    <property type="component" value="Unassembled WGS sequence"/>
</dbReference>